<evidence type="ECO:0000313" key="12">
    <source>
        <dbReference type="EMBL" id="KAF4631156.1"/>
    </source>
</evidence>
<reference evidence="12 13" key="1">
    <citation type="submission" date="2020-03" db="EMBL/GenBank/DDBJ databases">
        <title>Draft Genome Sequence of Cudoniella acicularis.</title>
        <authorList>
            <person name="Buettner E."/>
            <person name="Kellner H."/>
        </authorList>
    </citation>
    <scope>NUCLEOTIDE SEQUENCE [LARGE SCALE GENOMIC DNA]</scope>
    <source>
        <strain evidence="12 13">DSM 108380</strain>
    </source>
</reference>
<protein>
    <recommendedName>
        <fullName evidence="4">mannan endo-1,6-alpha-mannosidase</fullName>
        <ecNumber evidence="4">3.2.1.101</ecNumber>
    </recommendedName>
</protein>
<evidence type="ECO:0000256" key="3">
    <source>
        <dbReference type="ARBA" id="ARBA00009699"/>
    </source>
</evidence>
<gene>
    <name evidence="12" type="ORF">G7Y89_g6983</name>
</gene>
<dbReference type="Gene3D" id="3.60.110.10">
    <property type="entry name" value="Carbon-nitrogen hydrolase"/>
    <property type="match status" value="1"/>
</dbReference>
<evidence type="ECO:0000256" key="4">
    <source>
        <dbReference type="ARBA" id="ARBA00012350"/>
    </source>
</evidence>
<dbReference type="Pfam" id="PF03663">
    <property type="entry name" value="Glyco_hydro_76"/>
    <property type="match status" value="1"/>
</dbReference>
<keyword evidence="13" id="KW-1185">Reference proteome</keyword>
<dbReference type="InterPro" id="IPR005198">
    <property type="entry name" value="Glyco_hydro_76"/>
</dbReference>
<organism evidence="12 13">
    <name type="scientific">Cudoniella acicularis</name>
    <dbReference type="NCBI Taxonomy" id="354080"/>
    <lineage>
        <taxon>Eukaryota</taxon>
        <taxon>Fungi</taxon>
        <taxon>Dikarya</taxon>
        <taxon>Ascomycota</taxon>
        <taxon>Pezizomycotina</taxon>
        <taxon>Leotiomycetes</taxon>
        <taxon>Helotiales</taxon>
        <taxon>Tricladiaceae</taxon>
        <taxon>Cudoniella</taxon>
    </lineage>
</organism>
<keyword evidence="9" id="KW-0326">Glycosidase</keyword>
<dbReference type="SUPFAM" id="SSF48208">
    <property type="entry name" value="Six-hairpin glycosidases"/>
    <property type="match status" value="1"/>
</dbReference>
<dbReference type="PROSITE" id="PS50263">
    <property type="entry name" value="CN_HYDROLASE"/>
    <property type="match status" value="1"/>
</dbReference>
<dbReference type="InterPro" id="IPR036526">
    <property type="entry name" value="C-N_Hydrolase_sf"/>
</dbReference>
<evidence type="ECO:0000256" key="2">
    <source>
        <dbReference type="ARBA" id="ARBA00004308"/>
    </source>
</evidence>
<feature type="transmembrane region" description="Helical" evidence="10">
    <location>
        <begin position="707"/>
        <end position="729"/>
    </location>
</feature>
<dbReference type="GO" id="GO:0016052">
    <property type="term" value="P:carbohydrate catabolic process"/>
    <property type="evidence" value="ECO:0007669"/>
    <property type="project" value="InterPro"/>
</dbReference>
<accession>A0A8H4RKY6</accession>
<evidence type="ECO:0000313" key="13">
    <source>
        <dbReference type="Proteomes" id="UP000566819"/>
    </source>
</evidence>
<name>A0A8H4RKY6_9HELO</name>
<keyword evidence="10" id="KW-0812">Transmembrane</keyword>
<keyword evidence="7 10" id="KW-0472">Membrane</keyword>
<keyword evidence="6" id="KW-0378">Hydrolase</keyword>
<evidence type="ECO:0000256" key="1">
    <source>
        <dbReference type="ARBA" id="ARBA00001452"/>
    </source>
</evidence>
<dbReference type="Gene3D" id="1.50.10.20">
    <property type="match status" value="1"/>
</dbReference>
<dbReference type="GO" id="GO:0008496">
    <property type="term" value="F:mannan endo-1,6-alpha-mannosidase activity"/>
    <property type="evidence" value="ECO:0007669"/>
    <property type="project" value="UniProtKB-EC"/>
</dbReference>
<dbReference type="PANTHER" id="PTHR12145:SF41">
    <property type="entry name" value="MANNAN ENDO-1,6-ALPHA-MANNOSIDASE"/>
    <property type="match status" value="1"/>
</dbReference>
<evidence type="ECO:0000256" key="5">
    <source>
        <dbReference type="ARBA" id="ARBA00022729"/>
    </source>
</evidence>
<dbReference type="CDD" id="cd07197">
    <property type="entry name" value="nitrilase"/>
    <property type="match status" value="1"/>
</dbReference>
<dbReference type="EC" id="3.2.1.101" evidence="4"/>
<dbReference type="GO" id="GO:0012505">
    <property type="term" value="C:endomembrane system"/>
    <property type="evidence" value="ECO:0007669"/>
    <property type="project" value="UniProtKB-SubCell"/>
</dbReference>
<comment type="caution">
    <text evidence="12">The sequence shown here is derived from an EMBL/GenBank/DDBJ whole genome shotgun (WGS) entry which is preliminary data.</text>
</comment>
<dbReference type="GO" id="GO:0009272">
    <property type="term" value="P:fungal-type cell wall biogenesis"/>
    <property type="evidence" value="ECO:0007669"/>
    <property type="project" value="TreeGrafter"/>
</dbReference>
<evidence type="ECO:0000256" key="9">
    <source>
        <dbReference type="ARBA" id="ARBA00023295"/>
    </source>
</evidence>
<keyword evidence="10" id="KW-1133">Transmembrane helix</keyword>
<dbReference type="SUPFAM" id="SSF56317">
    <property type="entry name" value="Carbon-nitrogen hydrolase"/>
    <property type="match status" value="1"/>
</dbReference>
<dbReference type="InterPro" id="IPR008928">
    <property type="entry name" value="6-hairpin_glycosidase_sf"/>
</dbReference>
<keyword evidence="8" id="KW-0325">Glycoprotein</keyword>
<evidence type="ECO:0000256" key="10">
    <source>
        <dbReference type="SAM" id="Phobius"/>
    </source>
</evidence>
<evidence type="ECO:0000259" key="11">
    <source>
        <dbReference type="PROSITE" id="PS50263"/>
    </source>
</evidence>
<comment type="subcellular location">
    <subcellularLocation>
        <location evidence="2">Endomembrane system</location>
    </subcellularLocation>
</comment>
<evidence type="ECO:0000256" key="7">
    <source>
        <dbReference type="ARBA" id="ARBA00023136"/>
    </source>
</evidence>
<keyword evidence="5" id="KW-0732">Signal</keyword>
<dbReference type="Proteomes" id="UP000566819">
    <property type="component" value="Unassembled WGS sequence"/>
</dbReference>
<feature type="domain" description="CN hydrolase" evidence="11">
    <location>
        <begin position="20"/>
        <end position="274"/>
    </location>
</feature>
<dbReference type="FunFam" id="1.50.10.20:FF:000006">
    <property type="entry name" value="Mannan endo-1,6-alpha-mannosidase"/>
    <property type="match status" value="1"/>
</dbReference>
<comment type="catalytic activity">
    <reaction evidence="1">
        <text>Random hydrolysis of (1-&gt;6)-alpha-D-mannosidic linkages in unbranched (1-&gt;6)-mannans.</text>
        <dbReference type="EC" id="3.2.1.101"/>
    </reaction>
</comment>
<sequence>MMRHQNDFADISGDVSEREMQCGQCSKESEAGAIEANHSKAVAFIRDAATQSCHLAVLPEYHLTNWLPDDPNFVNLCSQHEKYLGSYCALAKELNICIVPGTIVEKQSGKELRNVVYFISNDGSILGWYQKKNLWHPERPHLTSSLHEPHAAFDTPLGKVGMLICWDLAFPEAFRELITGGAKMIIIPTFWNLSDCTEAGLKHNPRSEALFLESTLVSRCFENTCMIVFANAGGPKGKITKGSYAGLSQVAVPFKGALGKMGDEEGMSVVEVDMEILEQAEENYKGAVALTVDPTQADSIKSAAATVAYDLMVNYKGNLTGQTPGILPDPLFWWEGGGMFMTLIDYWRYTGDSSYNDVASQALLFQTGPDNDYMPVNQTKDEGNDDQGFWAMAAMLAAETNFANPPAGQPQWLALAQAVFNEMASRWDTSTCGGGLRWQIFTFNSGFNYKNSIANGCFFNLGARLARYTGNDTYAQWATTIWDWEQSIGLIDNNYNIYDGATDTTNCTQVTKLQWTYNAGIYLHGAANMYNYTKGSSIWQQRTTSLLTTSIPVFFNNSVMEEQACEQVNTCDTDQLSFKAYFTGWLAATTALAPFTFPTIAPLLQATAKNAALQCNGGSTGTQCGFKWTQGANNDGNLGIGQQMSALGAIHSAMVAVPGQVIVAPVTNSTGGTSVGDPNAGITTPGGVAAADGMTDMDTPVTLQEKVAAGFLTVAVLGGVIGGSVVMVLES</sequence>
<proteinExistence type="inferred from homology"/>
<dbReference type="EMBL" id="JAAMPI010000472">
    <property type="protein sequence ID" value="KAF4631156.1"/>
    <property type="molecule type" value="Genomic_DNA"/>
</dbReference>
<dbReference type="InterPro" id="IPR003010">
    <property type="entry name" value="C-N_Hydrolase"/>
</dbReference>
<evidence type="ECO:0000256" key="8">
    <source>
        <dbReference type="ARBA" id="ARBA00023180"/>
    </source>
</evidence>
<evidence type="ECO:0000256" key="6">
    <source>
        <dbReference type="ARBA" id="ARBA00022801"/>
    </source>
</evidence>
<comment type="similarity">
    <text evidence="3">Belongs to the glycosyl hydrolase 76 family.</text>
</comment>
<dbReference type="InterPro" id="IPR014480">
    <property type="entry name" value="Mannan-1_6-alpha_mannosidase"/>
</dbReference>
<dbReference type="AlphaFoldDB" id="A0A8H4RKY6"/>
<dbReference type="PANTHER" id="PTHR12145">
    <property type="entry name" value="MANNAN ENDO-1,6-ALPHA-MANNOSIDASE DCW1"/>
    <property type="match status" value="1"/>
</dbReference>
<dbReference type="OrthoDB" id="4187847at2759"/>
<dbReference type="Pfam" id="PF00795">
    <property type="entry name" value="CN_hydrolase"/>
    <property type="match status" value="1"/>
</dbReference>